<dbReference type="KEGG" id="chq:AQ619_15330"/>
<evidence type="ECO:0000313" key="1">
    <source>
        <dbReference type="EMBL" id="ALL14611.1"/>
    </source>
</evidence>
<dbReference type="CDD" id="cd02440">
    <property type="entry name" value="AdoMet_MTases"/>
    <property type="match status" value="1"/>
</dbReference>
<organism evidence="1 2">
    <name type="scientific">Caulobacter henricii</name>
    <dbReference type="NCBI Taxonomy" id="69395"/>
    <lineage>
        <taxon>Bacteria</taxon>
        <taxon>Pseudomonadati</taxon>
        <taxon>Pseudomonadota</taxon>
        <taxon>Alphaproteobacteria</taxon>
        <taxon>Caulobacterales</taxon>
        <taxon>Caulobacteraceae</taxon>
        <taxon>Caulobacter</taxon>
    </lineage>
</organism>
<sequence length="207" mass="23673">MTHECAKSIVRRMHDPKFASHYFVGHGVDVGGAPDPLERFRPFFPLMRDCDTWDLPQGDGQYLASVADETYDFLHSSHCLEHLVDPAVSLQNWLRVLKPGGHMVVMVPDEDMYEQGVFPSTFNDDHKWTFTIYKPESWSGRSLNVLDLLRDLGPQAEVQKVESLNSTFYHTNQRLDQTRLPTTECAIEFVVRKRQPSEVVAKGRLPG</sequence>
<dbReference type="OrthoDB" id="7537532at2"/>
<keyword evidence="2" id="KW-1185">Reference proteome</keyword>
<dbReference type="RefSeq" id="WP_062149562.1">
    <property type="nucleotide sequence ID" value="NZ_CP013002.1"/>
</dbReference>
<dbReference type="InterPro" id="IPR029063">
    <property type="entry name" value="SAM-dependent_MTases_sf"/>
</dbReference>
<reference evidence="1 2" key="1">
    <citation type="submission" date="2015-10" db="EMBL/GenBank/DDBJ databases">
        <title>Conservation of the essential genome among Caulobacter and Brevundimonas species.</title>
        <authorList>
            <person name="Scott D."/>
            <person name="Ely B."/>
        </authorList>
    </citation>
    <scope>NUCLEOTIDE SEQUENCE [LARGE SCALE GENOMIC DNA]</scope>
    <source>
        <strain evidence="1 2">CB4</strain>
    </source>
</reference>
<proteinExistence type="predicted"/>
<accession>A0A0P0P242</accession>
<keyword evidence="1" id="KW-0489">Methyltransferase</keyword>
<evidence type="ECO:0000313" key="2">
    <source>
        <dbReference type="Proteomes" id="UP000056905"/>
    </source>
</evidence>
<protein>
    <submittedName>
        <fullName evidence="1">SAM-dependent methyltransferase</fullName>
    </submittedName>
</protein>
<dbReference type="Gene3D" id="3.40.50.150">
    <property type="entry name" value="Vaccinia Virus protein VP39"/>
    <property type="match status" value="1"/>
</dbReference>
<dbReference type="GO" id="GO:0008168">
    <property type="term" value="F:methyltransferase activity"/>
    <property type="evidence" value="ECO:0007669"/>
    <property type="project" value="UniProtKB-KW"/>
</dbReference>
<name>A0A0P0P242_9CAUL</name>
<dbReference type="GO" id="GO:0032259">
    <property type="term" value="P:methylation"/>
    <property type="evidence" value="ECO:0007669"/>
    <property type="project" value="UniProtKB-KW"/>
</dbReference>
<gene>
    <name evidence="1" type="ORF">AQ619_15330</name>
</gene>
<dbReference type="EMBL" id="CP013002">
    <property type="protein sequence ID" value="ALL14611.1"/>
    <property type="molecule type" value="Genomic_DNA"/>
</dbReference>
<dbReference type="SUPFAM" id="SSF53335">
    <property type="entry name" value="S-adenosyl-L-methionine-dependent methyltransferases"/>
    <property type="match status" value="1"/>
</dbReference>
<dbReference type="AlphaFoldDB" id="A0A0P0P242"/>
<dbReference type="Proteomes" id="UP000056905">
    <property type="component" value="Chromosome"/>
</dbReference>
<dbReference type="Pfam" id="PF13489">
    <property type="entry name" value="Methyltransf_23"/>
    <property type="match status" value="1"/>
</dbReference>
<dbReference type="STRING" id="69395.AQ619_15330"/>
<keyword evidence="1" id="KW-0808">Transferase</keyword>